<keyword evidence="1" id="KW-0805">Transcription regulation</keyword>
<dbReference type="Proteomes" id="UP001252613">
    <property type="component" value="Unassembled WGS sequence"/>
</dbReference>
<keyword evidence="2 5" id="KW-0238">DNA-binding</keyword>
<dbReference type="InterPro" id="IPR036388">
    <property type="entry name" value="WH-like_DNA-bd_sf"/>
</dbReference>
<dbReference type="PROSITE" id="PS51118">
    <property type="entry name" value="HTH_HXLR"/>
    <property type="match status" value="1"/>
</dbReference>
<reference evidence="5" key="1">
    <citation type="submission" date="2023-07" db="EMBL/GenBank/DDBJ databases">
        <title>Sorghum-associated microbial communities from plants grown in Nebraska, USA.</title>
        <authorList>
            <person name="Schachtman D."/>
        </authorList>
    </citation>
    <scope>NUCLEOTIDE SEQUENCE</scope>
    <source>
        <strain evidence="5">3432</strain>
    </source>
</reference>
<proteinExistence type="predicted"/>
<comment type="caution">
    <text evidence="5">The sequence shown here is derived from an EMBL/GenBank/DDBJ whole genome shotgun (WGS) entry which is preliminary data.</text>
</comment>
<evidence type="ECO:0000256" key="3">
    <source>
        <dbReference type="ARBA" id="ARBA00023163"/>
    </source>
</evidence>
<dbReference type="Gene3D" id="1.10.10.10">
    <property type="entry name" value="Winged helix-like DNA-binding domain superfamily/Winged helix DNA-binding domain"/>
    <property type="match status" value="1"/>
</dbReference>
<dbReference type="GO" id="GO:0003677">
    <property type="term" value="F:DNA binding"/>
    <property type="evidence" value="ECO:0007669"/>
    <property type="project" value="UniProtKB-KW"/>
</dbReference>
<gene>
    <name evidence="5" type="ORF">J2W43_001826</name>
</gene>
<name>A0AAW8M7Y8_9PSED</name>
<dbReference type="EMBL" id="JAVDVC010000003">
    <property type="protein sequence ID" value="MDR6957845.1"/>
    <property type="molecule type" value="Genomic_DNA"/>
</dbReference>
<dbReference type="SUPFAM" id="SSF46785">
    <property type="entry name" value="Winged helix' DNA-binding domain"/>
    <property type="match status" value="1"/>
</dbReference>
<evidence type="ECO:0000313" key="5">
    <source>
        <dbReference type="EMBL" id="MDR6957845.1"/>
    </source>
</evidence>
<dbReference type="PANTHER" id="PTHR33204">
    <property type="entry name" value="TRANSCRIPTIONAL REGULATOR, MARR FAMILY"/>
    <property type="match status" value="1"/>
</dbReference>
<evidence type="ECO:0000259" key="4">
    <source>
        <dbReference type="PROSITE" id="PS51118"/>
    </source>
</evidence>
<organism evidence="5 6">
    <name type="scientific">Pseudomonas brassicacearum</name>
    <dbReference type="NCBI Taxonomy" id="930166"/>
    <lineage>
        <taxon>Bacteria</taxon>
        <taxon>Pseudomonadati</taxon>
        <taxon>Pseudomonadota</taxon>
        <taxon>Gammaproteobacteria</taxon>
        <taxon>Pseudomonadales</taxon>
        <taxon>Pseudomonadaceae</taxon>
        <taxon>Pseudomonas</taxon>
    </lineage>
</organism>
<feature type="domain" description="HTH hxlR-type" evidence="4">
    <location>
        <begin position="10"/>
        <end position="107"/>
    </location>
</feature>
<protein>
    <submittedName>
        <fullName evidence="5">DNA-binding HxlR family transcriptional regulator</fullName>
    </submittedName>
</protein>
<dbReference type="Pfam" id="PF01638">
    <property type="entry name" value="HxlR"/>
    <property type="match status" value="1"/>
</dbReference>
<evidence type="ECO:0000313" key="6">
    <source>
        <dbReference type="Proteomes" id="UP001252613"/>
    </source>
</evidence>
<dbReference type="RefSeq" id="WP_310359024.1">
    <property type="nucleotide sequence ID" value="NZ_JAVDVC010000003.1"/>
</dbReference>
<keyword evidence="3" id="KW-0804">Transcription</keyword>
<dbReference type="InterPro" id="IPR002577">
    <property type="entry name" value="HTH_HxlR"/>
</dbReference>
<accession>A0AAW8M7Y8</accession>
<dbReference type="AlphaFoldDB" id="A0AAW8M7Y8"/>
<evidence type="ECO:0000256" key="1">
    <source>
        <dbReference type="ARBA" id="ARBA00023015"/>
    </source>
</evidence>
<evidence type="ECO:0000256" key="2">
    <source>
        <dbReference type="ARBA" id="ARBA00023125"/>
    </source>
</evidence>
<dbReference type="InterPro" id="IPR036390">
    <property type="entry name" value="WH_DNA-bd_sf"/>
</dbReference>
<sequence>MRDETSETTCPVARSVDVVGDKWTTLVLRELYMGTTRFEEIQIQTGATPQMLTSRLKALEADGMVERRPYSERPLRYEYHLTDKGWDFYPVIYALRAWGEKWCKHEDDGLAMHFVHRACGHDVGVASVCPNCGVAVERKDLQASISERFLDERTARREAYKRKPS</sequence>
<dbReference type="PANTHER" id="PTHR33204:SF18">
    <property type="entry name" value="TRANSCRIPTIONAL REGULATORY PROTEIN"/>
    <property type="match status" value="1"/>
</dbReference>